<dbReference type="PANTHER" id="PTHR43549">
    <property type="entry name" value="MULTIDRUG RESISTANCE PROTEIN YPNP-RELATED"/>
    <property type="match status" value="1"/>
</dbReference>
<keyword evidence="2" id="KW-0813">Transport</keyword>
<dbReference type="InterPro" id="IPR052031">
    <property type="entry name" value="Membrane_Transporter-Flippase"/>
</dbReference>
<dbReference type="CDD" id="cd13148">
    <property type="entry name" value="MATE_like_3"/>
    <property type="match status" value="1"/>
</dbReference>
<feature type="transmembrane region" description="Helical" evidence="7">
    <location>
        <begin position="393"/>
        <end position="413"/>
    </location>
</feature>
<gene>
    <name evidence="8" type="ORF">GOQ09_18785</name>
</gene>
<dbReference type="PIRSF" id="PIRSF006603">
    <property type="entry name" value="DinF"/>
    <property type="match status" value="1"/>
</dbReference>
<dbReference type="PANTHER" id="PTHR43549:SF3">
    <property type="entry name" value="MULTIDRUG RESISTANCE PROTEIN YPNP-RELATED"/>
    <property type="match status" value="1"/>
</dbReference>
<evidence type="ECO:0000256" key="1">
    <source>
        <dbReference type="ARBA" id="ARBA00004429"/>
    </source>
</evidence>
<keyword evidence="6 7" id="KW-0472">Membrane</keyword>
<proteinExistence type="predicted"/>
<dbReference type="GO" id="GO:0005886">
    <property type="term" value="C:plasma membrane"/>
    <property type="evidence" value="ECO:0007669"/>
    <property type="project" value="UniProtKB-SubCell"/>
</dbReference>
<dbReference type="RefSeq" id="WP_157614899.1">
    <property type="nucleotide sequence ID" value="NZ_CP046622.1"/>
</dbReference>
<keyword evidence="5 7" id="KW-1133">Transmembrane helix</keyword>
<dbReference type="NCBIfam" id="TIGR00797">
    <property type="entry name" value="matE"/>
    <property type="match status" value="1"/>
</dbReference>
<dbReference type="EMBL" id="CP046622">
    <property type="protein sequence ID" value="QGW83502.1"/>
    <property type="molecule type" value="Genomic_DNA"/>
</dbReference>
<dbReference type="OrthoDB" id="9001572at2"/>
<feature type="transmembrane region" description="Helical" evidence="7">
    <location>
        <begin position="98"/>
        <end position="121"/>
    </location>
</feature>
<dbReference type="InterPro" id="IPR048279">
    <property type="entry name" value="MdtK-like"/>
</dbReference>
<dbReference type="InterPro" id="IPR002528">
    <property type="entry name" value="MATE_fam"/>
</dbReference>
<accession>A0A6I6HL64</accession>
<evidence type="ECO:0000256" key="6">
    <source>
        <dbReference type="ARBA" id="ARBA00023136"/>
    </source>
</evidence>
<keyword evidence="3" id="KW-1003">Cell membrane</keyword>
<name>A0A6I6HL64_VARPD</name>
<evidence type="ECO:0000256" key="4">
    <source>
        <dbReference type="ARBA" id="ARBA00022692"/>
    </source>
</evidence>
<feature type="transmembrane region" description="Helical" evidence="7">
    <location>
        <begin position="174"/>
        <end position="193"/>
    </location>
</feature>
<feature type="transmembrane region" description="Helical" evidence="7">
    <location>
        <begin position="53"/>
        <end position="77"/>
    </location>
</feature>
<dbReference type="GO" id="GO:0015297">
    <property type="term" value="F:antiporter activity"/>
    <property type="evidence" value="ECO:0007669"/>
    <property type="project" value="InterPro"/>
</dbReference>
<sequence>MSQELDPRTRRLLEAPIVPTLLRLAAPNVLVMVAQASVGLIETYFVGKLGTDALAGMALVFPIVMLMQMTSSGAMGGGIASSIARALGARRRDDADALVWHAVVIAIGFGLLFSLALLAGGRWLYGIMGGTGASLEAALTYSNWVFAGAVLVWLFNSLSAIIRGTGNMAVPANVTVAGVVFLIPASPLLIFGWGPLPGMGIAGGAMALLLYYLLGSVALIVYLRSPRSLLRPTLAALKLRWPLFRNILGIGLVGAVSTVATNLSIGIATALTGHFGSGALAGYGTASRLEYLLVPLVFGLGAPLVAMVGTCMGAGQRERALRATWAGAALAFALTETIGLAAALFPRPWLLLFGNDPAMLETGAHYLRVVGPLYGLFGVGLVLYFASQGAGRLLWPVLGNIARLAVAGIGGWLALRWGGGLTGVFAAQGVALVVYGIVIASAIAGGAWFGRVGWPRSPANLLRRVAAQAEPALAQARPTALNQ</sequence>
<dbReference type="AlphaFoldDB" id="A0A6I6HL64"/>
<evidence type="ECO:0000256" key="2">
    <source>
        <dbReference type="ARBA" id="ARBA00022448"/>
    </source>
</evidence>
<evidence type="ECO:0000313" key="8">
    <source>
        <dbReference type="EMBL" id="QGW83502.1"/>
    </source>
</evidence>
<organism evidence="8 9">
    <name type="scientific">Variovorax paradoxus</name>
    <dbReference type="NCBI Taxonomy" id="34073"/>
    <lineage>
        <taxon>Bacteria</taxon>
        <taxon>Pseudomonadati</taxon>
        <taxon>Pseudomonadota</taxon>
        <taxon>Betaproteobacteria</taxon>
        <taxon>Burkholderiales</taxon>
        <taxon>Comamonadaceae</taxon>
        <taxon>Variovorax</taxon>
    </lineage>
</organism>
<dbReference type="GO" id="GO:0042910">
    <property type="term" value="F:xenobiotic transmembrane transporter activity"/>
    <property type="evidence" value="ECO:0007669"/>
    <property type="project" value="InterPro"/>
</dbReference>
<feature type="transmembrane region" description="Helical" evidence="7">
    <location>
        <begin position="425"/>
        <end position="449"/>
    </location>
</feature>
<reference evidence="8 9" key="1">
    <citation type="submission" date="2019-12" db="EMBL/GenBank/DDBJ databases">
        <title>Hybrid Genome Assemblies of two High G+C Isolates from Undergraduate Microbiology Courses.</title>
        <authorList>
            <person name="Ne Ville C.J."/>
            <person name="Enright D."/>
            <person name="Hernandez I."/>
            <person name="Dodsworth J."/>
            <person name="Orwin P.M."/>
        </authorList>
    </citation>
    <scope>NUCLEOTIDE SEQUENCE [LARGE SCALE GENOMIC DNA]</scope>
    <source>
        <strain evidence="8 9">CSUSB</strain>
    </source>
</reference>
<comment type="subcellular location">
    <subcellularLocation>
        <location evidence="1">Cell inner membrane</location>
        <topology evidence="1">Multi-pass membrane protein</topology>
    </subcellularLocation>
</comment>
<feature type="transmembrane region" description="Helical" evidence="7">
    <location>
        <begin position="199"/>
        <end position="223"/>
    </location>
</feature>
<evidence type="ECO:0000256" key="3">
    <source>
        <dbReference type="ARBA" id="ARBA00022475"/>
    </source>
</evidence>
<dbReference type="Pfam" id="PF01554">
    <property type="entry name" value="MatE"/>
    <property type="match status" value="2"/>
</dbReference>
<keyword evidence="4 7" id="KW-0812">Transmembrane</keyword>
<feature type="transmembrane region" description="Helical" evidence="7">
    <location>
        <begin position="21"/>
        <end position="41"/>
    </location>
</feature>
<feature type="transmembrane region" description="Helical" evidence="7">
    <location>
        <begin position="141"/>
        <end position="162"/>
    </location>
</feature>
<feature type="transmembrane region" description="Helical" evidence="7">
    <location>
        <begin position="323"/>
        <end position="345"/>
    </location>
</feature>
<evidence type="ECO:0000256" key="7">
    <source>
        <dbReference type="SAM" id="Phobius"/>
    </source>
</evidence>
<feature type="transmembrane region" description="Helical" evidence="7">
    <location>
        <begin position="243"/>
        <end position="271"/>
    </location>
</feature>
<feature type="transmembrane region" description="Helical" evidence="7">
    <location>
        <begin position="291"/>
        <end position="311"/>
    </location>
</feature>
<evidence type="ECO:0000256" key="5">
    <source>
        <dbReference type="ARBA" id="ARBA00022989"/>
    </source>
</evidence>
<dbReference type="Proteomes" id="UP000425817">
    <property type="component" value="Chromosome"/>
</dbReference>
<protein>
    <submittedName>
        <fullName evidence="8">MATE family efflux transporter</fullName>
    </submittedName>
</protein>
<evidence type="ECO:0000313" key="9">
    <source>
        <dbReference type="Proteomes" id="UP000425817"/>
    </source>
</evidence>
<feature type="transmembrane region" description="Helical" evidence="7">
    <location>
        <begin position="365"/>
        <end position="386"/>
    </location>
</feature>